<evidence type="ECO:0000256" key="8">
    <source>
        <dbReference type="ARBA" id="ARBA00023136"/>
    </source>
</evidence>
<keyword evidence="7 13" id="KW-0406">Ion transport</keyword>
<evidence type="ECO:0000256" key="10">
    <source>
        <dbReference type="ARBA" id="ARBA00025198"/>
    </source>
</evidence>
<comment type="function">
    <text evidence="11">Component of the F(0) channel, it forms part of the peripheral stalk, linking F(1) to F(0). The b'-subunit is a diverged and duplicated form of b found in plants and photosynthetic bacteria.</text>
</comment>
<organism evidence="15 16">
    <name type="scientific">Novosphingobium organovorum</name>
    <dbReference type="NCBI Taxonomy" id="2930092"/>
    <lineage>
        <taxon>Bacteria</taxon>
        <taxon>Pseudomonadati</taxon>
        <taxon>Pseudomonadota</taxon>
        <taxon>Alphaproteobacteria</taxon>
        <taxon>Sphingomonadales</taxon>
        <taxon>Sphingomonadaceae</taxon>
        <taxon>Novosphingobium</taxon>
    </lineage>
</organism>
<comment type="caution">
    <text evidence="15">The sequence shown here is derived from an EMBL/GenBank/DDBJ whole genome shotgun (WGS) entry which is preliminary data.</text>
</comment>
<evidence type="ECO:0000256" key="7">
    <source>
        <dbReference type="ARBA" id="ARBA00023065"/>
    </source>
</evidence>
<dbReference type="PANTHER" id="PTHR33445">
    <property type="entry name" value="ATP SYNTHASE SUBUNIT B', CHLOROPLASTIC"/>
    <property type="match status" value="1"/>
</dbReference>
<evidence type="ECO:0000256" key="4">
    <source>
        <dbReference type="ARBA" id="ARBA00022692"/>
    </source>
</evidence>
<evidence type="ECO:0000256" key="3">
    <source>
        <dbReference type="ARBA" id="ARBA00022547"/>
    </source>
</evidence>
<sequence>MPQIEQLAATYSSQIFWVLIFFGFIFFVIGRGMVPKIMDTVAQRDKQIADDLLAAERARKQADAEEESWRVRENANRAQAQTLIAEARAKAASETEQRLAAAQGSIDGKIADAEAAIAAARQAAGAEIETVAADAARDIIGRVAGLSLDEGLVRAAVKENLVHG</sequence>
<dbReference type="EMBL" id="JALHLF010000002">
    <property type="protein sequence ID" value="MCJ2181354.1"/>
    <property type="molecule type" value="Genomic_DNA"/>
</dbReference>
<dbReference type="Proteomes" id="UP001162881">
    <property type="component" value="Unassembled WGS sequence"/>
</dbReference>
<evidence type="ECO:0000313" key="15">
    <source>
        <dbReference type="EMBL" id="MCJ2181354.1"/>
    </source>
</evidence>
<proteinExistence type="inferred from homology"/>
<dbReference type="InterPro" id="IPR002146">
    <property type="entry name" value="ATP_synth_b/b'su_bac/chlpt"/>
</dbReference>
<dbReference type="RefSeq" id="WP_244016471.1">
    <property type="nucleotide sequence ID" value="NZ_JALHLF010000002.1"/>
</dbReference>
<keyword evidence="5 13" id="KW-0375">Hydrogen ion transport</keyword>
<name>A0ABT0B8I4_9SPHN</name>
<dbReference type="InterPro" id="IPR050059">
    <property type="entry name" value="ATP_synthase_B_chain"/>
</dbReference>
<keyword evidence="8 13" id="KW-0472">Membrane</keyword>
<evidence type="ECO:0000256" key="1">
    <source>
        <dbReference type="ARBA" id="ARBA00005513"/>
    </source>
</evidence>
<accession>A0ABT0B8I4</accession>
<comment type="similarity">
    <text evidence="1 13 14">Belongs to the ATPase B chain family.</text>
</comment>
<keyword evidence="6 13" id="KW-1133">Transmembrane helix</keyword>
<evidence type="ECO:0000256" key="12">
    <source>
        <dbReference type="ARBA" id="ARBA00037847"/>
    </source>
</evidence>
<evidence type="ECO:0000256" key="9">
    <source>
        <dbReference type="ARBA" id="ARBA00023310"/>
    </source>
</evidence>
<reference evidence="15" key="1">
    <citation type="submission" date="2022-03" db="EMBL/GenBank/DDBJ databases">
        <title>Identification of a novel bacterium isolated from mangrove sediments.</title>
        <authorList>
            <person name="Pan X."/>
        </authorList>
    </citation>
    <scope>NUCLEOTIDE SEQUENCE</scope>
    <source>
        <strain evidence="15">B1949</strain>
    </source>
</reference>
<keyword evidence="4 13" id="KW-0812">Transmembrane</keyword>
<evidence type="ECO:0000256" key="11">
    <source>
        <dbReference type="ARBA" id="ARBA00025614"/>
    </source>
</evidence>
<comment type="subunit">
    <text evidence="13">F-type ATPases have 2 components, F(1) - the catalytic core - and F(0) - the membrane proton channel. F(1) has five subunits: alpha(3), beta(3), gamma(1), delta(1), epsilon(1). F(0) has three main subunits: a(1), b(2) and c(10-14). The alpha and beta chains form an alternating ring which encloses part of the gamma chain. F(1) is attached to F(0) by a central stalk formed by the gamma and epsilon chains, while a peripheral stalk is formed by the delta and b chains.</text>
</comment>
<keyword evidence="13" id="KW-1003">Cell membrane</keyword>
<gene>
    <name evidence="13" type="primary">atpF</name>
    <name evidence="15" type="ORF">MTR62_01335</name>
</gene>
<evidence type="ECO:0000256" key="14">
    <source>
        <dbReference type="RuleBase" id="RU003848"/>
    </source>
</evidence>
<evidence type="ECO:0000313" key="16">
    <source>
        <dbReference type="Proteomes" id="UP001162881"/>
    </source>
</evidence>
<evidence type="ECO:0000256" key="13">
    <source>
        <dbReference type="HAMAP-Rule" id="MF_01398"/>
    </source>
</evidence>
<evidence type="ECO:0000256" key="2">
    <source>
        <dbReference type="ARBA" id="ARBA00022448"/>
    </source>
</evidence>
<comment type="subcellular location">
    <subcellularLocation>
        <location evidence="13">Cell membrane</location>
        <topology evidence="13">Single-pass membrane protein</topology>
    </subcellularLocation>
    <subcellularLocation>
        <location evidence="12">Endomembrane system</location>
        <topology evidence="12">Single-pass membrane protein</topology>
    </subcellularLocation>
</comment>
<protein>
    <recommendedName>
        <fullName evidence="13">ATP synthase subunit b</fullName>
    </recommendedName>
    <alternativeName>
        <fullName evidence="13">ATP synthase F(0) sector subunit b</fullName>
    </alternativeName>
    <alternativeName>
        <fullName evidence="13">ATPase subunit I</fullName>
    </alternativeName>
    <alternativeName>
        <fullName evidence="13">F-type ATPase subunit b</fullName>
        <shortName evidence="13">F-ATPase subunit b</shortName>
    </alternativeName>
</protein>
<feature type="transmembrane region" description="Helical" evidence="13">
    <location>
        <begin position="15"/>
        <end position="34"/>
    </location>
</feature>
<keyword evidence="3 13" id="KW-0138">CF(0)</keyword>
<keyword evidence="16" id="KW-1185">Reference proteome</keyword>
<dbReference type="PANTHER" id="PTHR33445:SF1">
    <property type="entry name" value="ATP SYNTHASE SUBUNIT B"/>
    <property type="match status" value="1"/>
</dbReference>
<dbReference type="HAMAP" id="MF_01398">
    <property type="entry name" value="ATP_synth_b_bprime"/>
    <property type="match status" value="1"/>
</dbReference>
<evidence type="ECO:0000256" key="5">
    <source>
        <dbReference type="ARBA" id="ARBA00022781"/>
    </source>
</evidence>
<keyword evidence="2 13" id="KW-0813">Transport</keyword>
<keyword evidence="9 13" id="KW-0066">ATP synthesis</keyword>
<dbReference type="Pfam" id="PF00430">
    <property type="entry name" value="ATP-synt_B"/>
    <property type="match status" value="1"/>
</dbReference>
<evidence type="ECO:0000256" key="6">
    <source>
        <dbReference type="ARBA" id="ARBA00022989"/>
    </source>
</evidence>
<comment type="function">
    <text evidence="10 13">F(1)F(0) ATP synthase produces ATP from ADP in the presence of a proton or sodium gradient. F-type ATPases consist of two structural domains, F(1) containing the extramembraneous catalytic core and F(0) containing the membrane proton channel, linked together by a central stalk and a peripheral stalk. During catalysis, ATP synthesis in the catalytic domain of F(1) is coupled via a rotary mechanism of the central stalk subunits to proton translocation.</text>
</comment>